<keyword evidence="6" id="KW-1185">Reference proteome</keyword>
<dbReference type="Pfam" id="PF04030">
    <property type="entry name" value="ALO"/>
    <property type="match status" value="1"/>
</dbReference>
<dbReference type="InterPro" id="IPR016164">
    <property type="entry name" value="FAD-linked_Oxase-like_C"/>
</dbReference>
<protein>
    <submittedName>
        <fullName evidence="5">Decaprenylphospho-beta-D-ribofuranose 2-oxidase</fullName>
    </submittedName>
</protein>
<dbReference type="Proteomes" id="UP000183015">
    <property type="component" value="Unassembled WGS sequence"/>
</dbReference>
<dbReference type="SUPFAM" id="SSF55103">
    <property type="entry name" value="FAD-linked oxidases, C-terminal domain"/>
    <property type="match status" value="1"/>
</dbReference>
<evidence type="ECO:0000256" key="1">
    <source>
        <dbReference type="ARBA" id="ARBA00022630"/>
    </source>
</evidence>
<dbReference type="STRING" id="235985.SAMN05414137_106279"/>
<evidence type="ECO:0000259" key="4">
    <source>
        <dbReference type="PROSITE" id="PS51387"/>
    </source>
</evidence>
<dbReference type="EMBL" id="FOAZ01000006">
    <property type="protein sequence ID" value="SEL20282.1"/>
    <property type="molecule type" value="Genomic_DNA"/>
</dbReference>
<evidence type="ECO:0000256" key="3">
    <source>
        <dbReference type="ARBA" id="ARBA00023002"/>
    </source>
</evidence>
<dbReference type="GO" id="GO:0071949">
    <property type="term" value="F:FAD binding"/>
    <property type="evidence" value="ECO:0007669"/>
    <property type="project" value="InterPro"/>
</dbReference>
<dbReference type="Pfam" id="PF01565">
    <property type="entry name" value="FAD_binding_4"/>
    <property type="match status" value="1"/>
</dbReference>
<dbReference type="eggNOG" id="COG0277">
    <property type="taxonomic scope" value="Bacteria"/>
</dbReference>
<keyword evidence="1" id="KW-0285">Flavoprotein</keyword>
<evidence type="ECO:0000313" key="5">
    <source>
        <dbReference type="EMBL" id="SEL20282.1"/>
    </source>
</evidence>
<keyword evidence="3" id="KW-0560">Oxidoreductase</keyword>
<evidence type="ECO:0000313" key="6">
    <source>
        <dbReference type="Proteomes" id="UP000183015"/>
    </source>
</evidence>
<sequence length="455" mass="49085">MPATMKATTRVNATARLCGWGRTSHSTAEPLGPLDLPALRALIARRPAHGLLARGAGRSYGDAALNSGGLVLHPAVEPWLLLDPHAGRVRVSASVAFTELLARTVPHGWLPPVLPGTAHLTVGGAVAADVHGKNQHRDGTLAAWLEQVDLVDGTGMLRRLTPQDDPAAFRATVGGMGLTGVVVAVTLRLVPVRSARLRVTTRRAEDLDALMDLLDTAPTRYAVAWIDGTAHGRALGRGVVDLADHLAEPDPRREPDGPRYRPGPALPAPTLPFCPVTPRTAAAFNGLWYRRAPRQRQTTASLGAYFHRLDAVSGWNRALGPAGIWQYQFAVPDAGCDLVACVLEALHRHQAAPFLGTLKRFGPGDDHPLSFPEAGWSLAVDLPAARPGLGELLDALDRLVARSGGRIYLAKDARMDRARFAEMYGPLDEWREARERLDPHRVFRSDLGRRLGLCD</sequence>
<dbReference type="InterPro" id="IPR010031">
    <property type="entry name" value="FAD_lactone_oxidase-like"/>
</dbReference>
<organism evidence="5 6">
    <name type="scientific">Streptacidiphilus jiangxiensis</name>
    <dbReference type="NCBI Taxonomy" id="235985"/>
    <lineage>
        <taxon>Bacteria</taxon>
        <taxon>Bacillati</taxon>
        <taxon>Actinomycetota</taxon>
        <taxon>Actinomycetes</taxon>
        <taxon>Kitasatosporales</taxon>
        <taxon>Streptomycetaceae</taxon>
        <taxon>Streptacidiphilus</taxon>
    </lineage>
</organism>
<dbReference type="Gene3D" id="3.30.465.10">
    <property type="match status" value="1"/>
</dbReference>
<dbReference type="InterPro" id="IPR007173">
    <property type="entry name" value="ALO_C"/>
</dbReference>
<keyword evidence="2" id="KW-0274">FAD</keyword>
<dbReference type="GO" id="GO:0003885">
    <property type="term" value="F:D-arabinono-1,4-lactone oxidase activity"/>
    <property type="evidence" value="ECO:0007669"/>
    <property type="project" value="InterPro"/>
</dbReference>
<proteinExistence type="predicted"/>
<dbReference type="PROSITE" id="PS51387">
    <property type="entry name" value="FAD_PCMH"/>
    <property type="match status" value="1"/>
</dbReference>
<dbReference type="PANTHER" id="PTHR43762">
    <property type="entry name" value="L-GULONOLACTONE OXIDASE"/>
    <property type="match status" value="1"/>
</dbReference>
<dbReference type="InterPro" id="IPR016169">
    <property type="entry name" value="FAD-bd_PCMH_sub2"/>
</dbReference>
<name>A0A1H7N9L2_STRJI</name>
<dbReference type="SUPFAM" id="SSF56176">
    <property type="entry name" value="FAD-binding/transporter-associated domain-like"/>
    <property type="match status" value="1"/>
</dbReference>
<dbReference type="InterPro" id="IPR016166">
    <property type="entry name" value="FAD-bd_PCMH"/>
</dbReference>
<dbReference type="InterPro" id="IPR006094">
    <property type="entry name" value="Oxid_FAD_bind_N"/>
</dbReference>
<dbReference type="InterPro" id="IPR036318">
    <property type="entry name" value="FAD-bd_PCMH-like_sf"/>
</dbReference>
<dbReference type="GO" id="GO:0016020">
    <property type="term" value="C:membrane"/>
    <property type="evidence" value="ECO:0007669"/>
    <property type="project" value="InterPro"/>
</dbReference>
<dbReference type="PANTHER" id="PTHR43762:SF1">
    <property type="entry name" value="D-ARABINONO-1,4-LACTONE OXIDASE"/>
    <property type="match status" value="1"/>
</dbReference>
<accession>A0A1H7N9L2</accession>
<feature type="domain" description="FAD-binding PCMH-type" evidence="4">
    <location>
        <begin position="23"/>
        <end position="192"/>
    </location>
</feature>
<dbReference type="OrthoDB" id="143770at2"/>
<gene>
    <name evidence="5" type="ORF">SAMN05414137_106279</name>
</gene>
<dbReference type="AlphaFoldDB" id="A0A1H7N9L2"/>
<evidence type="ECO:0000256" key="2">
    <source>
        <dbReference type="ARBA" id="ARBA00022827"/>
    </source>
</evidence>
<reference evidence="6" key="1">
    <citation type="submission" date="2016-10" db="EMBL/GenBank/DDBJ databases">
        <authorList>
            <person name="Varghese N."/>
        </authorList>
    </citation>
    <scope>NUCLEOTIDE SEQUENCE [LARGE SCALE GENOMIC DNA]</scope>
    <source>
        <strain evidence="6">DSM 45096 / BCRC 16803 / CGMCC 4.1857 / CIP 109030 / JCM 12277 / KCTC 19219 / NBRC 100920 / 33214</strain>
    </source>
</reference>